<dbReference type="InterPro" id="IPR036412">
    <property type="entry name" value="HAD-like_sf"/>
</dbReference>
<dbReference type="NCBIfam" id="TIGR01460">
    <property type="entry name" value="HAD-SF-IIA"/>
    <property type="match status" value="1"/>
</dbReference>
<dbReference type="PIRSF" id="PIRSF000915">
    <property type="entry name" value="PGP-type_phosphatase"/>
    <property type="match status" value="1"/>
</dbReference>
<dbReference type="InterPro" id="IPR006357">
    <property type="entry name" value="HAD-SF_hydro_IIA"/>
</dbReference>
<dbReference type="Pfam" id="PF13344">
    <property type="entry name" value="Hydrolase_6"/>
    <property type="match status" value="1"/>
</dbReference>
<protein>
    <submittedName>
        <fullName evidence="1">Uncharacterized protein</fullName>
    </submittedName>
</protein>
<dbReference type="PANTHER" id="PTHR19288:SF46">
    <property type="entry name" value="HALOACID DEHALOGENASE-LIKE HYDROLASE DOMAIN-CONTAINING PROTEIN 2"/>
    <property type="match status" value="1"/>
</dbReference>
<dbReference type="EMBL" id="BARV01000768">
    <property type="protein sequence ID" value="GAI01927.1"/>
    <property type="molecule type" value="Genomic_DNA"/>
</dbReference>
<dbReference type="AlphaFoldDB" id="X1K4G5"/>
<sequence length="274" mass="30273">MSLYVFDLDGVIYRGERLLPGVKETLTKLRKRGNQVSFLTNNSTLSRSGFQKKLTQMGIEVHPEDLFPSSYLAAIYLGHKTKKKNIKVLVFGEEGLFEELRQARIKLTSTSKDANYVVVGMDRKFNFEKLKLAYEAILNGAKFVATNKDVTYPTEEGTVPAAGAIIKALEVSTHKRALLLGKPHLFGLKTVMKSKGYTSADTILVGDGLETDILVGKRLKIVTVLVLSGITLEKMLQKAPPSLKPDYVIQSLLDLPSLKIGHGYKKLVSSTDTL</sequence>
<dbReference type="Pfam" id="PF13242">
    <property type="entry name" value="Hydrolase_like"/>
    <property type="match status" value="1"/>
</dbReference>
<dbReference type="GO" id="GO:0005737">
    <property type="term" value="C:cytoplasm"/>
    <property type="evidence" value="ECO:0007669"/>
    <property type="project" value="TreeGrafter"/>
</dbReference>
<proteinExistence type="predicted"/>
<comment type="caution">
    <text evidence="1">The sequence shown here is derived from an EMBL/GenBank/DDBJ whole genome shotgun (WGS) entry which is preliminary data.</text>
</comment>
<organism evidence="1">
    <name type="scientific">marine sediment metagenome</name>
    <dbReference type="NCBI Taxonomy" id="412755"/>
    <lineage>
        <taxon>unclassified sequences</taxon>
        <taxon>metagenomes</taxon>
        <taxon>ecological metagenomes</taxon>
    </lineage>
</organism>
<accession>X1K4G5</accession>
<dbReference type="GO" id="GO:0016791">
    <property type="term" value="F:phosphatase activity"/>
    <property type="evidence" value="ECO:0007669"/>
    <property type="project" value="TreeGrafter"/>
</dbReference>
<evidence type="ECO:0000313" key="1">
    <source>
        <dbReference type="EMBL" id="GAI01927.1"/>
    </source>
</evidence>
<dbReference type="InterPro" id="IPR023214">
    <property type="entry name" value="HAD_sf"/>
</dbReference>
<reference evidence="1" key="1">
    <citation type="journal article" date="2014" name="Front. Microbiol.">
        <title>High frequency of phylogenetically diverse reductive dehalogenase-homologous genes in deep subseafloor sedimentary metagenomes.</title>
        <authorList>
            <person name="Kawai M."/>
            <person name="Futagami T."/>
            <person name="Toyoda A."/>
            <person name="Takaki Y."/>
            <person name="Nishi S."/>
            <person name="Hori S."/>
            <person name="Arai W."/>
            <person name="Tsubouchi T."/>
            <person name="Morono Y."/>
            <person name="Uchiyama I."/>
            <person name="Ito T."/>
            <person name="Fujiyama A."/>
            <person name="Inagaki F."/>
            <person name="Takami H."/>
        </authorList>
    </citation>
    <scope>NUCLEOTIDE SEQUENCE</scope>
    <source>
        <strain evidence="1">Expedition CK06-06</strain>
    </source>
</reference>
<name>X1K4G5_9ZZZZ</name>
<dbReference type="Gene3D" id="3.40.50.1000">
    <property type="entry name" value="HAD superfamily/HAD-like"/>
    <property type="match status" value="2"/>
</dbReference>
<dbReference type="PANTHER" id="PTHR19288">
    <property type="entry name" value="4-NITROPHENYLPHOSPHATASE-RELATED"/>
    <property type="match status" value="1"/>
</dbReference>
<dbReference type="SUPFAM" id="SSF56784">
    <property type="entry name" value="HAD-like"/>
    <property type="match status" value="1"/>
</dbReference>
<gene>
    <name evidence="1" type="ORF">S06H3_02578</name>
</gene>